<dbReference type="InterPro" id="IPR011990">
    <property type="entry name" value="TPR-like_helical_dom_sf"/>
</dbReference>
<keyword evidence="6" id="KW-1185">Reference proteome</keyword>
<dbReference type="InterPro" id="IPR027417">
    <property type="entry name" value="P-loop_NTPase"/>
</dbReference>
<dbReference type="SUPFAM" id="SSF52540">
    <property type="entry name" value="P-loop containing nucleoside triphosphate hydrolases"/>
    <property type="match status" value="1"/>
</dbReference>
<dbReference type="OrthoDB" id="3178131at2"/>
<dbReference type="PANTHER" id="PTHR16305:SF35">
    <property type="entry name" value="TRANSCRIPTIONAL ACTIVATOR DOMAIN"/>
    <property type="match status" value="1"/>
</dbReference>
<dbReference type="GO" id="GO:0006355">
    <property type="term" value="P:regulation of DNA-templated transcription"/>
    <property type="evidence" value="ECO:0007669"/>
    <property type="project" value="InterPro"/>
</dbReference>
<gene>
    <name evidence="5" type="ORF">E1161_16640</name>
</gene>
<keyword evidence="1" id="KW-0547">Nucleotide-binding</keyword>
<dbReference type="GO" id="GO:0003677">
    <property type="term" value="F:DNA binding"/>
    <property type="evidence" value="ECO:0007669"/>
    <property type="project" value="InterPro"/>
</dbReference>
<protein>
    <submittedName>
        <fullName evidence="5">Helix-turn-helix transcriptional regulator</fullName>
    </submittedName>
</protein>
<comment type="caution">
    <text evidence="5">The sequence shown here is derived from an EMBL/GenBank/DDBJ whole genome shotgun (WGS) entry which is preliminary data.</text>
</comment>
<evidence type="ECO:0000259" key="4">
    <source>
        <dbReference type="PROSITE" id="PS50043"/>
    </source>
</evidence>
<name>A0A4R4UHI4_9PSEU</name>
<feature type="compositionally biased region" description="Low complexity" evidence="3">
    <location>
        <begin position="1"/>
        <end position="12"/>
    </location>
</feature>
<dbReference type="SUPFAM" id="SSF48452">
    <property type="entry name" value="TPR-like"/>
    <property type="match status" value="1"/>
</dbReference>
<feature type="domain" description="HTH luxR-type" evidence="4">
    <location>
        <begin position="867"/>
        <end position="932"/>
    </location>
</feature>
<dbReference type="Proteomes" id="UP000294744">
    <property type="component" value="Unassembled WGS sequence"/>
</dbReference>
<dbReference type="GO" id="GO:0005737">
    <property type="term" value="C:cytoplasm"/>
    <property type="evidence" value="ECO:0007669"/>
    <property type="project" value="TreeGrafter"/>
</dbReference>
<evidence type="ECO:0000256" key="2">
    <source>
        <dbReference type="ARBA" id="ARBA00022840"/>
    </source>
</evidence>
<dbReference type="Gene3D" id="1.10.10.10">
    <property type="entry name" value="Winged helix-like DNA-binding domain superfamily/Winged helix DNA-binding domain"/>
    <property type="match status" value="1"/>
</dbReference>
<organism evidence="5 6">
    <name type="scientific">Saccharopolyspora aridisoli</name>
    <dbReference type="NCBI Taxonomy" id="2530385"/>
    <lineage>
        <taxon>Bacteria</taxon>
        <taxon>Bacillati</taxon>
        <taxon>Actinomycetota</taxon>
        <taxon>Actinomycetes</taxon>
        <taxon>Pseudonocardiales</taxon>
        <taxon>Pseudonocardiaceae</taxon>
        <taxon>Saccharopolyspora</taxon>
    </lineage>
</organism>
<dbReference type="CDD" id="cd06170">
    <property type="entry name" value="LuxR_C_like"/>
    <property type="match status" value="1"/>
</dbReference>
<dbReference type="InterPro" id="IPR041664">
    <property type="entry name" value="AAA_16"/>
</dbReference>
<evidence type="ECO:0000256" key="3">
    <source>
        <dbReference type="SAM" id="MobiDB-lite"/>
    </source>
</evidence>
<dbReference type="Pfam" id="PF13191">
    <property type="entry name" value="AAA_16"/>
    <property type="match status" value="1"/>
</dbReference>
<feature type="region of interest" description="Disordered" evidence="3">
    <location>
        <begin position="1"/>
        <end position="22"/>
    </location>
</feature>
<dbReference type="PRINTS" id="PR00038">
    <property type="entry name" value="HTHLUXR"/>
</dbReference>
<keyword evidence="2" id="KW-0067">ATP-binding</keyword>
<dbReference type="PANTHER" id="PTHR16305">
    <property type="entry name" value="TESTICULAR SOLUBLE ADENYLYL CYCLASE"/>
    <property type="match status" value="1"/>
</dbReference>
<dbReference type="GO" id="GO:0005524">
    <property type="term" value="F:ATP binding"/>
    <property type="evidence" value="ECO:0007669"/>
    <property type="project" value="UniProtKB-KW"/>
</dbReference>
<dbReference type="GO" id="GO:0004016">
    <property type="term" value="F:adenylate cyclase activity"/>
    <property type="evidence" value="ECO:0007669"/>
    <property type="project" value="TreeGrafter"/>
</dbReference>
<dbReference type="InterPro" id="IPR000792">
    <property type="entry name" value="Tscrpt_reg_LuxR_C"/>
</dbReference>
<dbReference type="Pfam" id="PF00196">
    <property type="entry name" value="GerE"/>
    <property type="match status" value="1"/>
</dbReference>
<dbReference type="SMART" id="SM00421">
    <property type="entry name" value="HTH_LUXR"/>
    <property type="match status" value="1"/>
</dbReference>
<accession>A0A4R4UHI4</accession>
<dbReference type="RefSeq" id="WP_132624264.1">
    <property type="nucleotide sequence ID" value="NZ_SMKV01000019.1"/>
</dbReference>
<evidence type="ECO:0000313" key="5">
    <source>
        <dbReference type="EMBL" id="TDC91298.1"/>
    </source>
</evidence>
<evidence type="ECO:0000256" key="1">
    <source>
        <dbReference type="ARBA" id="ARBA00022741"/>
    </source>
</evidence>
<sequence>MTTGATMQTTGTHLPTGSALDPGRSRLLEREHELDAADEALAATRSGAGSLLVISGPLGIGKSELLSACAQRGRRIGLRVLRASCATQERDFEFGVVRQLLGPASTAPSPETTGGGQHDLVVRRDVLPAIVGMSAEQPLLILVDDLHGADTASATCLGQLGGRVAGLPVTIAVTVLDGDPGSERPLVREISDAATRVLRPGRLSAAAVRTVVRGELGERVDEEFVTACRDRSAGNPLLLMSMLSEVEVTGRSPSATELEAVRPSGLRERLVACLSAQPPAVHRLIRTTAVLGESADTELVGRAAGLDEEQHVEAVRVVRRLGLLNSESCLGPAGSAVRAAVEALTADEEPEEVHRRAAELLHHQGHSAREVARYLVEMAAPADDWALRVLRDAAEAELELGAPETAASYLRRALLDSSPGGEERAELLAELATAERAFDPAASVRHVSQAVSMLASTEERAAALSRLSPMMLAISPAPIIDVVREVVRDCGAQQEPSSADRLLRMEARRRYLMIEDPKGIADNVRRLRELGPNPPLESAAQRELLSVLLYAATVTSEVGASEVARLAHRVLEREPARTEHVHTGLPLLANVLVGADSPGILPSWVDRAREQQQRQEDVVARTLLRTEEGLALMSTGRLDEALSAMREAIDLGGSGWEHGNSGTLLTVAFLALETGDRDLTDRVLERGVVPGNNVCVTAVVRSLKASVATDRSEVGLALQHILDLGQQLDRWGMRNPALCPWRGLAAEMHHRLGEVDEAHLLIEQEYELARNWGAPVAIGRALRRYAALSGGGEDIRLLREAVSVLKESANRVELARAHLLLGRRLRGVGRPGAEKHLREARGIAIECGVQRLIDRATAELGVPVSSAPATGPLLTPSEHQVAMLARSGRTNEEIAREARITSRTVEKHLTKIYRKLGVGGRAELADALAPPHDRNSS</sequence>
<dbReference type="PROSITE" id="PS50043">
    <property type="entry name" value="HTH_LUXR_2"/>
    <property type="match status" value="1"/>
</dbReference>
<dbReference type="SUPFAM" id="SSF46894">
    <property type="entry name" value="C-terminal effector domain of the bipartite response regulators"/>
    <property type="match status" value="1"/>
</dbReference>
<proteinExistence type="predicted"/>
<evidence type="ECO:0000313" key="6">
    <source>
        <dbReference type="Proteomes" id="UP000294744"/>
    </source>
</evidence>
<dbReference type="AlphaFoldDB" id="A0A4R4UHI4"/>
<dbReference type="InterPro" id="IPR016032">
    <property type="entry name" value="Sig_transdc_resp-reg_C-effctor"/>
</dbReference>
<dbReference type="EMBL" id="SMKV01000019">
    <property type="protein sequence ID" value="TDC91298.1"/>
    <property type="molecule type" value="Genomic_DNA"/>
</dbReference>
<dbReference type="InterPro" id="IPR036388">
    <property type="entry name" value="WH-like_DNA-bd_sf"/>
</dbReference>
<reference evidence="5 6" key="1">
    <citation type="submission" date="2019-03" db="EMBL/GenBank/DDBJ databases">
        <title>Draft genome sequences of novel Actinobacteria.</title>
        <authorList>
            <person name="Sahin N."/>
            <person name="Ay H."/>
            <person name="Saygin H."/>
        </authorList>
    </citation>
    <scope>NUCLEOTIDE SEQUENCE [LARGE SCALE GENOMIC DNA]</scope>
    <source>
        <strain evidence="5 6">16K404</strain>
    </source>
</reference>